<dbReference type="AlphaFoldDB" id="A0A5B6TAN0"/>
<protein>
    <submittedName>
        <fullName evidence="1">Glycosyltransferase</fullName>
    </submittedName>
</protein>
<keyword evidence="1" id="KW-0808">Transferase</keyword>
<dbReference type="RefSeq" id="WP_149092868.1">
    <property type="nucleotide sequence ID" value="NZ_VKKY01000003.1"/>
</dbReference>
<reference evidence="1 2" key="1">
    <citation type="submission" date="2019-07" db="EMBL/GenBank/DDBJ databases">
        <title>Rufibacter sp. nov., isolated from lake sediment.</title>
        <authorList>
            <person name="Qu J.-H."/>
        </authorList>
    </citation>
    <scope>NUCLEOTIDE SEQUENCE [LARGE SCALE GENOMIC DNA]</scope>
    <source>
        <strain evidence="1 2">NBS58-1</strain>
    </source>
</reference>
<accession>A0A5B6TAN0</accession>
<dbReference type="SUPFAM" id="SSF53448">
    <property type="entry name" value="Nucleotide-diphospho-sugar transferases"/>
    <property type="match status" value="1"/>
</dbReference>
<dbReference type="OrthoDB" id="9798250at2"/>
<proteinExistence type="predicted"/>
<evidence type="ECO:0000313" key="1">
    <source>
        <dbReference type="EMBL" id="KAA3436927.1"/>
    </source>
</evidence>
<dbReference type="Proteomes" id="UP000324133">
    <property type="component" value="Unassembled WGS sequence"/>
</dbReference>
<organism evidence="1 2">
    <name type="scientific">Rufibacter hautae</name>
    <dbReference type="NCBI Taxonomy" id="2595005"/>
    <lineage>
        <taxon>Bacteria</taxon>
        <taxon>Pseudomonadati</taxon>
        <taxon>Bacteroidota</taxon>
        <taxon>Cytophagia</taxon>
        <taxon>Cytophagales</taxon>
        <taxon>Hymenobacteraceae</taxon>
        <taxon>Rufibacter</taxon>
    </lineage>
</organism>
<name>A0A5B6TAN0_9BACT</name>
<dbReference type="Gene3D" id="3.90.550.10">
    <property type="entry name" value="Spore Coat Polysaccharide Biosynthesis Protein SpsA, Chain A"/>
    <property type="match status" value="1"/>
</dbReference>
<dbReference type="EMBL" id="VKKY01000003">
    <property type="protein sequence ID" value="KAA3436927.1"/>
    <property type="molecule type" value="Genomic_DNA"/>
</dbReference>
<gene>
    <name evidence="1" type="ORF">FOA19_21365</name>
</gene>
<dbReference type="GO" id="GO:0016740">
    <property type="term" value="F:transferase activity"/>
    <property type="evidence" value="ECO:0007669"/>
    <property type="project" value="UniProtKB-KW"/>
</dbReference>
<dbReference type="NCBIfam" id="TIGR04282">
    <property type="entry name" value="glyco_like_cofC"/>
    <property type="match status" value="1"/>
</dbReference>
<dbReference type="PANTHER" id="PTHR36529:SF1">
    <property type="entry name" value="GLYCOSYLTRANSFERASE"/>
    <property type="match status" value="1"/>
</dbReference>
<comment type="caution">
    <text evidence="1">The sequence shown here is derived from an EMBL/GenBank/DDBJ whole genome shotgun (WGS) entry which is preliminary data.</text>
</comment>
<keyword evidence="2" id="KW-1185">Reference proteome</keyword>
<dbReference type="InterPro" id="IPR018641">
    <property type="entry name" value="Trfase_1_rSAM/seldom-assoc"/>
</dbReference>
<dbReference type="Pfam" id="PF09837">
    <property type="entry name" value="DUF2064"/>
    <property type="match status" value="1"/>
</dbReference>
<evidence type="ECO:0000313" key="2">
    <source>
        <dbReference type="Proteomes" id="UP000324133"/>
    </source>
</evidence>
<sequence length="199" mass="22177">MQASCALIIFVKNLVPGKVKTRLAATVGNEKALEVYQQLLRHTKEVCQEIHAHRVVYYSEQVEENGLWDDGFAKAVQHGADLGQRMKNAFAEVLEQGFSKAVIIGTDCPGLTAEIVNAAFTMLEEKDVVVGPAFDGGYYLLGMKTLYGDLFETIAWSTSSVCETTLAKCRQSQLRYDVLPTLHDIDEEKDLVHLQPIWL</sequence>
<dbReference type="PANTHER" id="PTHR36529">
    <property type="entry name" value="SLL1095 PROTEIN"/>
    <property type="match status" value="1"/>
</dbReference>
<dbReference type="InterPro" id="IPR029044">
    <property type="entry name" value="Nucleotide-diphossugar_trans"/>
</dbReference>